<name>A0ACB8QIB7_9AGAM</name>
<dbReference type="Proteomes" id="UP000814128">
    <property type="component" value="Unassembled WGS sequence"/>
</dbReference>
<evidence type="ECO:0000313" key="2">
    <source>
        <dbReference type="Proteomes" id="UP000814128"/>
    </source>
</evidence>
<proteinExistence type="predicted"/>
<keyword evidence="2" id="KW-1185">Reference proteome</keyword>
<reference evidence="1" key="1">
    <citation type="submission" date="2021-02" db="EMBL/GenBank/DDBJ databases">
        <authorList>
            <consortium name="DOE Joint Genome Institute"/>
            <person name="Ahrendt S."/>
            <person name="Looney B.P."/>
            <person name="Miyauchi S."/>
            <person name="Morin E."/>
            <person name="Drula E."/>
            <person name="Courty P.E."/>
            <person name="Chicoki N."/>
            <person name="Fauchery L."/>
            <person name="Kohler A."/>
            <person name="Kuo A."/>
            <person name="Labutti K."/>
            <person name="Pangilinan J."/>
            <person name="Lipzen A."/>
            <person name="Riley R."/>
            <person name="Andreopoulos W."/>
            <person name="He G."/>
            <person name="Johnson J."/>
            <person name="Barry K.W."/>
            <person name="Grigoriev I.V."/>
            <person name="Nagy L."/>
            <person name="Hibbett D."/>
            <person name="Henrissat B."/>
            <person name="Matheny P.B."/>
            <person name="Labbe J."/>
            <person name="Martin F."/>
        </authorList>
    </citation>
    <scope>NUCLEOTIDE SEQUENCE</scope>
    <source>
        <strain evidence="1">EC-137</strain>
    </source>
</reference>
<dbReference type="EMBL" id="MU273594">
    <property type="protein sequence ID" value="KAI0031056.1"/>
    <property type="molecule type" value="Genomic_DNA"/>
</dbReference>
<evidence type="ECO:0000313" key="1">
    <source>
        <dbReference type="EMBL" id="KAI0031056.1"/>
    </source>
</evidence>
<reference evidence="1" key="2">
    <citation type="journal article" date="2022" name="New Phytol.">
        <title>Evolutionary transition to the ectomycorrhizal habit in the genomes of a hyperdiverse lineage of mushroom-forming fungi.</title>
        <authorList>
            <person name="Looney B."/>
            <person name="Miyauchi S."/>
            <person name="Morin E."/>
            <person name="Drula E."/>
            <person name="Courty P.E."/>
            <person name="Kohler A."/>
            <person name="Kuo A."/>
            <person name="LaButti K."/>
            <person name="Pangilinan J."/>
            <person name="Lipzen A."/>
            <person name="Riley R."/>
            <person name="Andreopoulos W."/>
            <person name="He G."/>
            <person name="Johnson J."/>
            <person name="Nolan M."/>
            <person name="Tritt A."/>
            <person name="Barry K.W."/>
            <person name="Grigoriev I.V."/>
            <person name="Nagy L.G."/>
            <person name="Hibbett D."/>
            <person name="Henrissat B."/>
            <person name="Matheny P.B."/>
            <person name="Labbe J."/>
            <person name="Martin F.M."/>
        </authorList>
    </citation>
    <scope>NUCLEOTIDE SEQUENCE</scope>
    <source>
        <strain evidence="1">EC-137</strain>
    </source>
</reference>
<gene>
    <name evidence="1" type="ORF">K488DRAFT_52904</name>
</gene>
<comment type="caution">
    <text evidence="1">The sequence shown here is derived from an EMBL/GenBank/DDBJ whole genome shotgun (WGS) entry which is preliminary data.</text>
</comment>
<accession>A0ACB8QIB7</accession>
<sequence>MLRVQPAVPVASTSRRDVAQSARTPSRPKSVSRLPVPAPAPAPVGLSPSPASTSYVLSSPPARSWLSGAYPGTRTTRDIAPCNASQSPRRLAPSVHLPHTRPAPHANPPTTSLTSVSQLRDALSTLDSKVAALLNERARLEASLEQAVRLQAPIRRLPSELLASIITMSVSGPDRDEPPVLSNVMLVCHRWAAIVRETPALWSQITISPQHSLNRAKVRLARSKSAPLDIAIVFDTRRDPLSARIPWNEVITLALDLLVPHMWRWRSFNLAVPQSAQVHRALARCISPAPSLSSLHVRIFNTLQEEESDSSLPLALLAGLAPRLRECTLYSVSIDWNMRVIRLAGLRVLDIGGYWSDVPPSVAEILDVLRACPELEELALRQMADISLDSDAHDPFAYEAHCGTRIPAHIIALPRLRKAIFNYSGIQRTREVLSQLAFPALEEIELCYLEDASLILPHLDRQALTSLPLRRLYIEQSFCPEKGLLKLLARIPSLMTLELVDVEVVSSFLLKSLTIPTTHSWICPNLETLILDGSTKLPFDALRSFVEARLSPHLRAYPRAVPPSSATAYRSPTCAYYLSFDNESMRPSRSSRPPLTSCRSHSTPPHDTGDALAWPQRLQCLGLARCHQFSREMLQWLRMYVPDVRLDDVREPPLA</sequence>
<protein>
    <submittedName>
        <fullName evidence="1">Uncharacterized protein</fullName>
    </submittedName>
</protein>
<organism evidence="1 2">
    <name type="scientific">Vararia minispora EC-137</name>
    <dbReference type="NCBI Taxonomy" id="1314806"/>
    <lineage>
        <taxon>Eukaryota</taxon>
        <taxon>Fungi</taxon>
        <taxon>Dikarya</taxon>
        <taxon>Basidiomycota</taxon>
        <taxon>Agaricomycotina</taxon>
        <taxon>Agaricomycetes</taxon>
        <taxon>Russulales</taxon>
        <taxon>Lachnocladiaceae</taxon>
        <taxon>Vararia</taxon>
    </lineage>
</organism>